<proteinExistence type="predicted"/>
<evidence type="ECO:0000313" key="2">
    <source>
        <dbReference type="Proteomes" id="UP000228531"/>
    </source>
</evidence>
<dbReference type="EMBL" id="PGTY01000001">
    <property type="protein sequence ID" value="PJI91304.1"/>
    <property type="molecule type" value="Genomic_DNA"/>
</dbReference>
<evidence type="ECO:0008006" key="3">
    <source>
        <dbReference type="Google" id="ProtNLM"/>
    </source>
</evidence>
<comment type="caution">
    <text evidence="1">The sequence shown here is derived from an EMBL/GenBank/DDBJ whole genome shotgun (WGS) entry which is preliminary data.</text>
</comment>
<organism evidence="1 2">
    <name type="scientific">Yoonia maricola</name>
    <dbReference type="NCBI Taxonomy" id="420999"/>
    <lineage>
        <taxon>Bacteria</taxon>
        <taxon>Pseudomonadati</taxon>
        <taxon>Pseudomonadota</taxon>
        <taxon>Alphaproteobacteria</taxon>
        <taxon>Rhodobacterales</taxon>
        <taxon>Paracoccaceae</taxon>
        <taxon>Yoonia</taxon>
    </lineage>
</organism>
<protein>
    <recommendedName>
        <fullName evidence="3">Response regulatory domain-containing protein</fullName>
    </recommendedName>
</protein>
<reference evidence="1 2" key="1">
    <citation type="submission" date="2017-11" db="EMBL/GenBank/DDBJ databases">
        <title>Genomic Encyclopedia of Archaeal and Bacterial Type Strains, Phase II (KMG-II): From Individual Species to Whole Genera.</title>
        <authorList>
            <person name="Goeker M."/>
        </authorList>
    </citation>
    <scope>NUCLEOTIDE SEQUENCE [LARGE SCALE GENOMIC DNA]</scope>
    <source>
        <strain evidence="1 2">DSM 29128</strain>
    </source>
</reference>
<evidence type="ECO:0000313" key="1">
    <source>
        <dbReference type="EMBL" id="PJI91304.1"/>
    </source>
</evidence>
<name>A0A2M8WK51_9RHOB</name>
<dbReference type="AlphaFoldDB" id="A0A2M8WK51"/>
<accession>A0A2M8WK51</accession>
<keyword evidence="2" id="KW-1185">Reference proteome</keyword>
<dbReference type="Proteomes" id="UP000228531">
    <property type="component" value="Unassembled WGS sequence"/>
</dbReference>
<gene>
    <name evidence="1" type="ORF">BC777_0129</name>
</gene>
<sequence>MVASAATDQENPMKALILRADAKASVETAQALIDKGFQILSVDTQAVAHALIRVDTIDLLVMDERIEGQLTHAIALSGERRNPYLSAILLTDRTADETDDLYDLIPSLYGMVGSDTAPQLLGKLALSAVSNVETAVARVAQNASADQADETPQLDPMVLARAGMMPPRDDSESGAPCYADVAIAAPAMAEVAATDPAFTFHRMEDVVAEQSQEVDKRAVLEDVEDAISAEVAALFHKHPLLHRVQSPQSFAAKAG</sequence>